<dbReference type="EMBL" id="JARQWQ010000006">
    <property type="protein sequence ID" value="KAK2571170.1"/>
    <property type="molecule type" value="Genomic_DNA"/>
</dbReference>
<gene>
    <name evidence="2" type="ORF">P5673_003734</name>
</gene>
<organism evidence="2 3">
    <name type="scientific">Acropora cervicornis</name>
    <name type="common">Staghorn coral</name>
    <dbReference type="NCBI Taxonomy" id="6130"/>
    <lineage>
        <taxon>Eukaryota</taxon>
        <taxon>Metazoa</taxon>
        <taxon>Cnidaria</taxon>
        <taxon>Anthozoa</taxon>
        <taxon>Hexacorallia</taxon>
        <taxon>Scleractinia</taxon>
        <taxon>Astrocoeniina</taxon>
        <taxon>Acroporidae</taxon>
        <taxon>Acropora</taxon>
    </lineage>
</organism>
<evidence type="ECO:0000256" key="1">
    <source>
        <dbReference type="SAM" id="Coils"/>
    </source>
</evidence>
<dbReference type="AlphaFoldDB" id="A0AAD9R180"/>
<keyword evidence="1" id="KW-0175">Coiled coil</keyword>
<comment type="caution">
    <text evidence="2">The sequence shown here is derived from an EMBL/GenBank/DDBJ whole genome shotgun (WGS) entry which is preliminary data.</text>
</comment>
<evidence type="ECO:0000313" key="2">
    <source>
        <dbReference type="EMBL" id="KAK2571170.1"/>
    </source>
</evidence>
<keyword evidence="3" id="KW-1185">Reference proteome</keyword>
<feature type="coiled-coil region" evidence="1">
    <location>
        <begin position="101"/>
        <end position="145"/>
    </location>
</feature>
<reference evidence="2" key="1">
    <citation type="journal article" date="2023" name="G3 (Bethesda)">
        <title>Whole genome assembly and annotation of the endangered Caribbean coral Acropora cervicornis.</title>
        <authorList>
            <person name="Selwyn J.D."/>
            <person name="Vollmer S.V."/>
        </authorList>
    </citation>
    <scope>NUCLEOTIDE SEQUENCE</scope>
    <source>
        <strain evidence="2">K2</strain>
    </source>
</reference>
<accession>A0AAD9R180</accession>
<reference evidence="2" key="2">
    <citation type="journal article" date="2023" name="Science">
        <title>Genomic signatures of disease resistance in endangered staghorn corals.</title>
        <authorList>
            <person name="Vollmer S.V."/>
            <person name="Selwyn J.D."/>
            <person name="Despard B.A."/>
            <person name="Roesel C.L."/>
        </authorList>
    </citation>
    <scope>NUCLEOTIDE SEQUENCE</scope>
    <source>
        <strain evidence="2">K2</strain>
    </source>
</reference>
<sequence length="160" mass="19465">MTELNPLRPRDSKRSVSLETVSFHHEIEQRKMQGKREAYKRRNEMYVKAMYGNTQEKEEVKQMGRMALLEQMEEKEKANSTKMTEKTKESGFAINYDRICIQQDEEDRVNKERYLQQFRNENKKLMELRAEQQRNEKQTRHLEERNLLQQTPINWSKTLH</sequence>
<dbReference type="Proteomes" id="UP001249851">
    <property type="component" value="Unassembled WGS sequence"/>
</dbReference>
<protein>
    <submittedName>
        <fullName evidence="2">Uncharacterized protein</fullName>
    </submittedName>
</protein>
<name>A0AAD9R180_ACRCE</name>
<evidence type="ECO:0000313" key="3">
    <source>
        <dbReference type="Proteomes" id="UP001249851"/>
    </source>
</evidence>
<proteinExistence type="predicted"/>